<comment type="caution">
    <text evidence="2">The sequence shown here is derived from an EMBL/GenBank/DDBJ whole genome shotgun (WGS) entry which is preliminary data.</text>
</comment>
<sequence length="130" mass="14097">MQIKYQVGSAFSMVCVVMALAGCQSQGASATGVHNEHTPLVPAPQPEQPGLSSAFLQTIKQDLSKRTGIPDSAINVLKVENKQWSDGALGCPKPGQMYMQMIIDGYTVQLQVKDMVYEYHTDQGNSFVSC</sequence>
<dbReference type="EMBL" id="WINI01000001">
    <property type="protein sequence ID" value="MQQ99789.1"/>
    <property type="molecule type" value="Genomic_DNA"/>
</dbReference>
<dbReference type="Proteomes" id="UP000451565">
    <property type="component" value="Unassembled WGS sequence"/>
</dbReference>
<evidence type="ECO:0008006" key="4">
    <source>
        <dbReference type="Google" id="ProtNLM"/>
    </source>
</evidence>
<evidence type="ECO:0000256" key="1">
    <source>
        <dbReference type="SAM" id="SignalP"/>
    </source>
</evidence>
<protein>
    <recommendedName>
        <fullName evidence="4">Lipoprotein</fullName>
    </recommendedName>
</protein>
<reference evidence="2 3" key="1">
    <citation type="submission" date="2019-10" db="EMBL/GenBank/DDBJ databases">
        <title>Glaciimonas soli sp. nov., a psychrophilic bacterium isolated from the forest soil of a high elevation mountain in Taiwan.</title>
        <authorList>
            <person name="Wang L.-T."/>
            <person name="Shieh W.Y."/>
        </authorList>
    </citation>
    <scope>NUCLEOTIDE SEQUENCE [LARGE SCALE GENOMIC DNA]</scope>
    <source>
        <strain evidence="2 3">GS1</strain>
    </source>
</reference>
<feature type="chain" id="PRO_5032547068" description="Lipoprotein" evidence="1">
    <location>
        <begin position="22"/>
        <end position="130"/>
    </location>
</feature>
<evidence type="ECO:0000313" key="3">
    <source>
        <dbReference type="Proteomes" id="UP000451565"/>
    </source>
</evidence>
<dbReference type="OrthoDB" id="5801841at2"/>
<organism evidence="2 3">
    <name type="scientific">Glaciimonas soli</name>
    <dbReference type="NCBI Taxonomy" id="2590999"/>
    <lineage>
        <taxon>Bacteria</taxon>
        <taxon>Pseudomonadati</taxon>
        <taxon>Pseudomonadota</taxon>
        <taxon>Betaproteobacteria</taxon>
        <taxon>Burkholderiales</taxon>
        <taxon>Oxalobacteraceae</taxon>
        <taxon>Glaciimonas</taxon>
    </lineage>
</organism>
<accession>A0A843YLI9</accession>
<keyword evidence="3" id="KW-1185">Reference proteome</keyword>
<feature type="signal peptide" evidence="1">
    <location>
        <begin position="1"/>
        <end position="21"/>
    </location>
</feature>
<name>A0A843YLI9_9BURK</name>
<dbReference type="RefSeq" id="WP_153233329.1">
    <property type="nucleotide sequence ID" value="NZ_WINI01000001.1"/>
</dbReference>
<keyword evidence="1" id="KW-0732">Signal</keyword>
<gene>
    <name evidence="2" type="ORF">GEV47_03700</name>
</gene>
<dbReference type="AlphaFoldDB" id="A0A843YLI9"/>
<proteinExistence type="predicted"/>
<evidence type="ECO:0000313" key="2">
    <source>
        <dbReference type="EMBL" id="MQQ99789.1"/>
    </source>
</evidence>
<dbReference type="PROSITE" id="PS51257">
    <property type="entry name" value="PROKAR_LIPOPROTEIN"/>
    <property type="match status" value="1"/>
</dbReference>